<dbReference type="Proteomes" id="UP001164963">
    <property type="component" value="Chromosome"/>
</dbReference>
<protein>
    <submittedName>
        <fullName evidence="2">Uncharacterized protein</fullName>
    </submittedName>
</protein>
<evidence type="ECO:0000256" key="1">
    <source>
        <dbReference type="SAM" id="MobiDB-lite"/>
    </source>
</evidence>
<dbReference type="RefSeq" id="WP_242442196.1">
    <property type="nucleotide sequence ID" value="NZ_CP098740.1"/>
</dbReference>
<organism evidence="2 3">
    <name type="scientific">Streptomyces drozdowiczii</name>
    <dbReference type="NCBI Taxonomy" id="202862"/>
    <lineage>
        <taxon>Bacteria</taxon>
        <taxon>Bacillati</taxon>
        <taxon>Actinomycetota</taxon>
        <taxon>Actinomycetes</taxon>
        <taxon>Kitasatosporales</taxon>
        <taxon>Streptomycetaceae</taxon>
        <taxon>Streptomyces</taxon>
    </lineage>
</organism>
<feature type="region of interest" description="Disordered" evidence="1">
    <location>
        <begin position="1"/>
        <end position="22"/>
    </location>
</feature>
<evidence type="ECO:0000313" key="3">
    <source>
        <dbReference type="Proteomes" id="UP001164963"/>
    </source>
</evidence>
<reference evidence="2" key="1">
    <citation type="journal article" date="2022" name="Front. Microbiol.">
        <title>Mirubactin C rescues the lethal effect of cell wall biosynthesis mutations in Bacillus subtilis.</title>
        <authorList>
            <person name="Kepplinger B."/>
            <person name="Wen X."/>
            <person name="Tyler A.R."/>
            <person name="Kim B.Y."/>
            <person name="Brown J."/>
            <person name="Banks P."/>
            <person name="Dashti Y."/>
            <person name="Mackenzie E.S."/>
            <person name="Wills C."/>
            <person name="Kawai Y."/>
            <person name="Waldron K.J."/>
            <person name="Allenby N.E.E."/>
            <person name="Wu L.J."/>
            <person name="Hall M.J."/>
            <person name="Errington J."/>
        </authorList>
    </citation>
    <scope>NUCLEOTIDE SEQUENCE</scope>
    <source>
        <strain evidence="2">MDA8-470</strain>
    </source>
</reference>
<gene>
    <name evidence="2" type="ORF">NEH16_06835</name>
</gene>
<evidence type="ECO:0000313" key="2">
    <source>
        <dbReference type="EMBL" id="UZK53905.1"/>
    </source>
</evidence>
<keyword evidence="3" id="KW-1185">Reference proteome</keyword>
<dbReference type="EMBL" id="CP098740">
    <property type="protein sequence ID" value="UZK53905.1"/>
    <property type="molecule type" value="Genomic_DNA"/>
</dbReference>
<proteinExistence type="predicted"/>
<name>A0ABY6PP76_9ACTN</name>
<sequence>MTTVDGSAGQPPLNWCPSGDASRPESVVLGVRSGDGGEVVYLAEPVPAADVLGAVPAGIAPNRVLRFASHCVSECANRVGDACGLIERIRVVPEEAGADERSLPRCHLRPQCKWWNQVGVEGCRRCPAVVTLNPHDDELRVLVAGPDTTLEQVEEWMAAAE</sequence>
<accession>A0ABY6PP76</accession>